<feature type="transmembrane region" description="Helical" evidence="10">
    <location>
        <begin position="38"/>
        <end position="61"/>
    </location>
</feature>
<evidence type="ECO:0000256" key="3">
    <source>
        <dbReference type="ARBA" id="ARBA00022692"/>
    </source>
</evidence>
<keyword evidence="3 10" id="KW-0812">Transmembrane</keyword>
<keyword evidence="4 10" id="KW-1133">Transmembrane helix</keyword>
<dbReference type="OrthoDB" id="4408652at2"/>
<keyword evidence="10" id="KW-0479">Metal-binding</keyword>
<comment type="caution">
    <text evidence="11">The sequence shown here is derived from an EMBL/GenBank/DDBJ whole genome shotgun (WGS) entry which is preliminary data.</text>
</comment>
<evidence type="ECO:0000256" key="2">
    <source>
        <dbReference type="ARBA" id="ARBA00022475"/>
    </source>
</evidence>
<dbReference type="EMBL" id="JFBT01000001">
    <property type="protein sequence ID" value="EXG80040.1"/>
    <property type="molecule type" value="Genomic_DNA"/>
</dbReference>
<dbReference type="Proteomes" id="UP000021053">
    <property type="component" value="Unassembled WGS sequence"/>
</dbReference>
<keyword evidence="10" id="KW-0406">Ion transport</keyword>
<dbReference type="HOGENOM" id="CLU_114342_1_0_11"/>
<evidence type="ECO:0000256" key="9">
    <source>
        <dbReference type="ARBA" id="ARBA00049940"/>
    </source>
</evidence>
<keyword evidence="2 10" id="KW-1003">Cell membrane</keyword>
<feature type="transmembrane region" description="Helical" evidence="10">
    <location>
        <begin position="73"/>
        <end position="91"/>
    </location>
</feature>
<keyword evidence="10" id="KW-0813">Transport</keyword>
<accession>A0A010YIF1</accession>
<comment type="subcellular location">
    <subcellularLocation>
        <location evidence="1 10">Cell membrane</location>
        <topology evidence="1 10">Multi-pass membrane protein</topology>
    </subcellularLocation>
</comment>
<reference evidence="11 12" key="1">
    <citation type="submission" date="2013-07" db="EMBL/GenBank/DDBJ databases">
        <authorList>
            <consortium name="DOE Joint Genome Institute"/>
            <person name="Eisen J."/>
            <person name="Huntemann M."/>
            <person name="Han J."/>
            <person name="Chen A."/>
            <person name="Kyrpides N."/>
            <person name="Mavromatis K."/>
            <person name="Markowitz V."/>
            <person name="Palaniappan K."/>
            <person name="Ivanova N."/>
            <person name="Schaumberg A."/>
            <person name="Pati A."/>
            <person name="Liolios K."/>
            <person name="Nordberg H.P."/>
            <person name="Cantor M.N."/>
            <person name="Hua S.X."/>
            <person name="Woyke T."/>
        </authorList>
    </citation>
    <scope>NUCLEOTIDE SEQUENCE [LARGE SCALE GENOMIC DNA]</scope>
    <source>
        <strain evidence="11 12">DSM 44712</strain>
    </source>
</reference>
<comment type="activity regulation">
    <text evidence="10">Na(+) is not transported, but it plays an essential structural role and its presence is essential for fluoride channel function.</text>
</comment>
<dbReference type="GO" id="GO:0062054">
    <property type="term" value="F:fluoride channel activity"/>
    <property type="evidence" value="ECO:0007669"/>
    <property type="project" value="UniProtKB-UniRule"/>
</dbReference>
<dbReference type="GO" id="GO:0046872">
    <property type="term" value="F:metal ion binding"/>
    <property type="evidence" value="ECO:0007669"/>
    <property type="project" value="UniProtKB-KW"/>
</dbReference>
<feature type="transmembrane region" description="Helical" evidence="10">
    <location>
        <begin position="103"/>
        <end position="132"/>
    </location>
</feature>
<dbReference type="InterPro" id="IPR003691">
    <property type="entry name" value="FluC"/>
</dbReference>
<keyword evidence="5 10" id="KW-0472">Membrane</keyword>
<name>A0A010YIF1_9ACTN</name>
<keyword evidence="6 10" id="KW-0407">Ion channel</keyword>
<protein>
    <recommendedName>
        <fullName evidence="10">Fluoride-specific ion channel FluC</fullName>
    </recommendedName>
</protein>
<keyword evidence="12" id="KW-1185">Reference proteome</keyword>
<proteinExistence type="inferred from homology"/>
<comment type="function">
    <text evidence="9 10">Fluoride-specific ion channel. Important for reducing fluoride concentration in the cell, thus reducing its toxicity.</text>
</comment>
<dbReference type="GO" id="GO:0140114">
    <property type="term" value="P:cellular detoxification of fluoride"/>
    <property type="evidence" value="ECO:0007669"/>
    <property type="project" value="UniProtKB-UniRule"/>
</dbReference>
<evidence type="ECO:0000256" key="8">
    <source>
        <dbReference type="ARBA" id="ARBA00035585"/>
    </source>
</evidence>
<evidence type="ECO:0000256" key="4">
    <source>
        <dbReference type="ARBA" id="ARBA00022989"/>
    </source>
</evidence>
<dbReference type="HAMAP" id="MF_00454">
    <property type="entry name" value="FluC"/>
    <property type="match status" value="1"/>
</dbReference>
<dbReference type="PATRIC" id="fig|927661.3.peg.1082"/>
<evidence type="ECO:0000256" key="10">
    <source>
        <dbReference type="HAMAP-Rule" id="MF_00454"/>
    </source>
</evidence>
<dbReference type="PANTHER" id="PTHR28259:SF1">
    <property type="entry name" value="FLUORIDE EXPORT PROTEIN 1-RELATED"/>
    <property type="match status" value="1"/>
</dbReference>
<dbReference type="Pfam" id="PF02537">
    <property type="entry name" value="CRCB"/>
    <property type="match status" value="1"/>
</dbReference>
<sequence>MAHVSGEKQIVAAVSAGGVIGALARYGLSVAWPHGPGGFAWSTFVVNVSGCLLMGVLMVVITEVYPDQRLVRPFLGVGVLGGYTTFSTYVIDVGHNATSGAAAIGLAYFFATVIGALVAVWAGAAGTGYVLARRRR</sequence>
<dbReference type="AlphaFoldDB" id="A0A010YIF1"/>
<evidence type="ECO:0000313" key="11">
    <source>
        <dbReference type="EMBL" id="EXG80040.1"/>
    </source>
</evidence>
<evidence type="ECO:0000256" key="1">
    <source>
        <dbReference type="ARBA" id="ARBA00004651"/>
    </source>
</evidence>
<dbReference type="PANTHER" id="PTHR28259">
    <property type="entry name" value="FLUORIDE EXPORT PROTEIN 1-RELATED"/>
    <property type="match status" value="1"/>
</dbReference>
<gene>
    <name evidence="10" type="primary">fluC</name>
    <name evidence="10" type="synonym">crcB</name>
    <name evidence="11" type="ORF">CryarDRAFT_1100</name>
</gene>
<feature type="binding site" evidence="10">
    <location>
        <position position="84"/>
    </location>
    <ligand>
        <name>Na(+)</name>
        <dbReference type="ChEBI" id="CHEBI:29101"/>
        <note>structural</note>
    </ligand>
</feature>
<evidence type="ECO:0000256" key="5">
    <source>
        <dbReference type="ARBA" id="ARBA00023136"/>
    </source>
</evidence>
<evidence type="ECO:0000313" key="12">
    <source>
        <dbReference type="Proteomes" id="UP000021053"/>
    </source>
</evidence>
<keyword evidence="10" id="KW-0915">Sodium</keyword>
<organism evidence="11 12">
    <name type="scientific">Cryptosporangium arvum DSM 44712</name>
    <dbReference type="NCBI Taxonomy" id="927661"/>
    <lineage>
        <taxon>Bacteria</taxon>
        <taxon>Bacillati</taxon>
        <taxon>Actinomycetota</taxon>
        <taxon>Actinomycetes</taxon>
        <taxon>Cryptosporangiales</taxon>
        <taxon>Cryptosporangiaceae</taxon>
        <taxon>Cryptosporangium</taxon>
    </lineage>
</organism>
<dbReference type="GO" id="GO:0005886">
    <property type="term" value="C:plasma membrane"/>
    <property type="evidence" value="ECO:0007669"/>
    <property type="project" value="UniProtKB-SubCell"/>
</dbReference>
<evidence type="ECO:0000256" key="6">
    <source>
        <dbReference type="ARBA" id="ARBA00023303"/>
    </source>
</evidence>
<comment type="similarity">
    <text evidence="7 10">Belongs to the fluoride channel Fluc/FEX (TC 1.A.43) family.</text>
</comment>
<evidence type="ECO:0000256" key="7">
    <source>
        <dbReference type="ARBA" id="ARBA00035120"/>
    </source>
</evidence>
<feature type="transmembrane region" description="Helical" evidence="10">
    <location>
        <begin position="12"/>
        <end position="32"/>
    </location>
</feature>
<feature type="binding site" evidence="10">
    <location>
        <position position="81"/>
    </location>
    <ligand>
        <name>Na(+)</name>
        <dbReference type="ChEBI" id="CHEBI:29101"/>
        <note>structural</note>
    </ligand>
</feature>
<comment type="catalytic activity">
    <reaction evidence="8">
        <text>fluoride(in) = fluoride(out)</text>
        <dbReference type="Rhea" id="RHEA:76159"/>
        <dbReference type="ChEBI" id="CHEBI:17051"/>
    </reaction>
    <physiologicalReaction direction="left-to-right" evidence="8">
        <dbReference type="Rhea" id="RHEA:76160"/>
    </physiologicalReaction>
</comment>